<keyword evidence="4 8" id="KW-0732">Signal</keyword>
<dbReference type="EMBL" id="ADFV01076897">
    <property type="status" value="NOT_ANNOTATED_CDS"/>
    <property type="molecule type" value="Genomic_DNA"/>
</dbReference>
<dbReference type="SMART" id="SM00186">
    <property type="entry name" value="FBG"/>
    <property type="match status" value="1"/>
</dbReference>
<dbReference type="EMBL" id="ADFV01076900">
    <property type="status" value="NOT_ANNOTATED_CDS"/>
    <property type="molecule type" value="Genomic_DNA"/>
</dbReference>
<dbReference type="EMBL" id="ADFV01076899">
    <property type="status" value="NOT_ANNOTATED_CDS"/>
    <property type="molecule type" value="Genomic_DNA"/>
</dbReference>
<keyword evidence="6" id="KW-1015">Disulfide bond</keyword>
<dbReference type="GO" id="GO:0005615">
    <property type="term" value="C:extracellular space"/>
    <property type="evidence" value="ECO:0007669"/>
    <property type="project" value="Ensembl"/>
</dbReference>
<dbReference type="Pfam" id="PF25443">
    <property type="entry name" value="ANG-1"/>
    <property type="match status" value="1"/>
</dbReference>
<dbReference type="InterPro" id="IPR057439">
    <property type="entry name" value="ANG-1/2/4"/>
</dbReference>
<dbReference type="InterPro" id="IPR036056">
    <property type="entry name" value="Fibrinogen-like_C"/>
</dbReference>
<dbReference type="PANTHER" id="PTHR47221">
    <property type="entry name" value="FIBRINOGEN ALPHA CHAIN"/>
    <property type="match status" value="1"/>
</dbReference>
<dbReference type="PROSITE" id="PS51406">
    <property type="entry name" value="FIBRINOGEN_C_2"/>
    <property type="match status" value="1"/>
</dbReference>
<dbReference type="HOGENOM" id="CLU_038628_3_1_1"/>
<dbReference type="GO" id="GO:0030971">
    <property type="term" value="F:receptor tyrosine kinase binding"/>
    <property type="evidence" value="ECO:0007669"/>
    <property type="project" value="Ensembl"/>
</dbReference>
<evidence type="ECO:0000256" key="4">
    <source>
        <dbReference type="ARBA" id="ARBA00022729"/>
    </source>
</evidence>
<dbReference type="PROSITE" id="PS00514">
    <property type="entry name" value="FIBRINOGEN_C_1"/>
    <property type="match status" value="1"/>
</dbReference>
<reference evidence="10" key="3">
    <citation type="submission" date="2025-09" db="UniProtKB">
        <authorList>
            <consortium name="Ensembl"/>
        </authorList>
    </citation>
    <scope>IDENTIFICATION</scope>
</reference>
<dbReference type="InterPro" id="IPR002181">
    <property type="entry name" value="Fibrinogen_a/b/g_C_dom"/>
</dbReference>
<dbReference type="GO" id="GO:0001525">
    <property type="term" value="P:angiogenesis"/>
    <property type="evidence" value="ECO:0007669"/>
    <property type="project" value="UniProtKB-KW"/>
</dbReference>
<dbReference type="Pfam" id="PF00147">
    <property type="entry name" value="Fibrinogen_C"/>
    <property type="match status" value="1"/>
</dbReference>
<feature type="chain" id="PRO_5014117417" evidence="8">
    <location>
        <begin position="22"/>
        <end position="480"/>
    </location>
</feature>
<dbReference type="CDD" id="cd00087">
    <property type="entry name" value="FReD"/>
    <property type="match status" value="1"/>
</dbReference>
<evidence type="ECO:0000313" key="10">
    <source>
        <dbReference type="Ensembl" id="ENSNLEP00000011447.2"/>
    </source>
</evidence>
<dbReference type="eggNOG" id="KOG2579">
    <property type="taxonomic scope" value="Eukaryota"/>
</dbReference>
<dbReference type="GO" id="GO:0016525">
    <property type="term" value="P:negative regulation of angiogenesis"/>
    <property type="evidence" value="ECO:0007669"/>
    <property type="project" value="Ensembl"/>
</dbReference>
<evidence type="ECO:0000256" key="8">
    <source>
        <dbReference type="SAM" id="SignalP"/>
    </source>
</evidence>
<dbReference type="InterPro" id="IPR037579">
    <property type="entry name" value="FIB_ANG-like"/>
</dbReference>
<dbReference type="GeneTree" id="ENSGT00940000160129"/>
<dbReference type="EMBL" id="ADFV01076893">
    <property type="status" value="NOT_ANNOTATED_CDS"/>
    <property type="molecule type" value="Genomic_DNA"/>
</dbReference>
<reference evidence="10 11" key="1">
    <citation type="submission" date="2012-10" db="EMBL/GenBank/DDBJ databases">
        <authorList>
            <consortium name="Gibbon Genome Sequencing Consortium"/>
        </authorList>
    </citation>
    <scope>NUCLEOTIDE SEQUENCE [LARGE SCALE GENOMIC DNA]</scope>
</reference>
<organism evidence="10 11">
    <name type="scientific">Nomascus leucogenys</name>
    <name type="common">Northern white-cheeked gibbon</name>
    <name type="synonym">Hylobates leucogenys</name>
    <dbReference type="NCBI Taxonomy" id="61853"/>
    <lineage>
        <taxon>Eukaryota</taxon>
        <taxon>Metazoa</taxon>
        <taxon>Chordata</taxon>
        <taxon>Craniata</taxon>
        <taxon>Vertebrata</taxon>
        <taxon>Euteleostomi</taxon>
        <taxon>Mammalia</taxon>
        <taxon>Eutheria</taxon>
        <taxon>Euarchontoglires</taxon>
        <taxon>Primates</taxon>
        <taxon>Haplorrhini</taxon>
        <taxon>Catarrhini</taxon>
        <taxon>Hylobatidae</taxon>
        <taxon>Nomascus</taxon>
    </lineage>
</organism>
<dbReference type="InterPro" id="IPR014716">
    <property type="entry name" value="Fibrinogen_a/b/g_C_1"/>
</dbReference>
<evidence type="ECO:0000256" key="3">
    <source>
        <dbReference type="ARBA" id="ARBA00022657"/>
    </source>
</evidence>
<keyword evidence="3" id="KW-0037">Angiogenesis</keyword>
<dbReference type="InParanoid" id="G1RDZ7"/>
<dbReference type="GO" id="GO:0043536">
    <property type="term" value="P:positive regulation of blood vessel endothelial cell migration"/>
    <property type="evidence" value="ECO:0007669"/>
    <property type="project" value="Ensembl"/>
</dbReference>
<protein>
    <submittedName>
        <fullName evidence="10">Angiopoietin 4</fullName>
    </submittedName>
</protein>
<evidence type="ECO:0000256" key="7">
    <source>
        <dbReference type="ARBA" id="ARBA00023180"/>
    </source>
</evidence>
<dbReference type="EMBL" id="ADFV01076894">
    <property type="status" value="NOT_ANNOTATED_CDS"/>
    <property type="molecule type" value="Genomic_DNA"/>
</dbReference>
<dbReference type="FunFam" id="3.90.215.10:FF:000001">
    <property type="entry name" value="Tenascin isoform 1"/>
    <property type="match status" value="1"/>
</dbReference>
<keyword evidence="5" id="KW-0175">Coiled coil</keyword>
<dbReference type="EMBL" id="ADFV01076898">
    <property type="status" value="NOT_ANNOTATED_CDS"/>
    <property type="molecule type" value="Genomic_DNA"/>
</dbReference>
<dbReference type="PANTHER" id="PTHR47221:SF6">
    <property type="entry name" value="FIBRINOGEN ALPHA CHAIN"/>
    <property type="match status" value="1"/>
</dbReference>
<dbReference type="Gene3D" id="3.90.215.10">
    <property type="entry name" value="Gamma Fibrinogen, chain A, domain 1"/>
    <property type="match status" value="1"/>
</dbReference>
<dbReference type="GO" id="GO:0007596">
    <property type="term" value="P:blood coagulation"/>
    <property type="evidence" value="ECO:0007669"/>
    <property type="project" value="InterPro"/>
</dbReference>
<dbReference type="InterPro" id="IPR020837">
    <property type="entry name" value="Fibrinogen_CS"/>
</dbReference>
<dbReference type="Proteomes" id="UP000001073">
    <property type="component" value="Chromosome 13"/>
</dbReference>
<dbReference type="GO" id="GO:0071456">
    <property type="term" value="P:cellular response to hypoxia"/>
    <property type="evidence" value="ECO:0007669"/>
    <property type="project" value="Ensembl"/>
</dbReference>
<dbReference type="GO" id="GO:0045766">
    <property type="term" value="P:positive regulation of angiogenesis"/>
    <property type="evidence" value="ECO:0007669"/>
    <property type="project" value="Ensembl"/>
</dbReference>
<evidence type="ECO:0000256" key="1">
    <source>
        <dbReference type="ARBA" id="ARBA00004613"/>
    </source>
</evidence>
<feature type="signal peptide" evidence="8">
    <location>
        <begin position="1"/>
        <end position="21"/>
    </location>
</feature>
<dbReference type="EMBL" id="ADFV01076895">
    <property type="status" value="NOT_ANNOTATED_CDS"/>
    <property type="molecule type" value="Genomic_DNA"/>
</dbReference>
<evidence type="ECO:0000256" key="2">
    <source>
        <dbReference type="ARBA" id="ARBA00022525"/>
    </source>
</evidence>
<dbReference type="NCBIfam" id="NF040941">
    <property type="entry name" value="GGGWT_bact"/>
    <property type="match status" value="1"/>
</dbReference>
<accession>G1RDZ7</accession>
<evidence type="ECO:0000256" key="5">
    <source>
        <dbReference type="ARBA" id="ARBA00023054"/>
    </source>
</evidence>
<keyword evidence="11" id="KW-1185">Reference proteome</keyword>
<comment type="subcellular location">
    <subcellularLocation>
        <location evidence="1">Secreted</location>
    </subcellularLocation>
</comment>
<keyword evidence="7" id="KW-0325">Glycoprotein</keyword>
<evidence type="ECO:0000256" key="6">
    <source>
        <dbReference type="ARBA" id="ARBA00023157"/>
    </source>
</evidence>
<dbReference type="GO" id="GO:0043537">
    <property type="term" value="P:negative regulation of blood vessel endothelial cell migration"/>
    <property type="evidence" value="ECO:0007669"/>
    <property type="project" value="Ensembl"/>
</dbReference>
<dbReference type="GO" id="GO:0030297">
    <property type="term" value="F:transmembrane receptor protein tyrosine kinase activator activity"/>
    <property type="evidence" value="ECO:0007669"/>
    <property type="project" value="Ensembl"/>
</dbReference>
<dbReference type="FunCoup" id="G1RDZ7">
    <property type="interactions" value="728"/>
</dbReference>
<proteinExistence type="predicted"/>
<sequence>LSQLAMLQGSLLLVVATMSVAQQTRQEADRGCETLVVQHGHCSYTFLLPKSEPCPPGPEVSRDSNTLQRESLANPLHLWKLPTQQVKQLEQALQNNTQWLKKVRGMGGLQGGQFLHWDPSPALPAGASPPTCFCLLGQLLNQTSRMDAQMPETFLSTNKLENQLLLQRQKLQQLQGQNRWRAEKRLQALETKQQEELASILSKKAKLLNTLSRQSAALTNIEHNSSLLQDQQHSLRQLLVLLRDMVQERANASAPAFIMAGEQVFQDCAEIQRSGASASGVYTIQVSNATKPRKVFCDLQSSGGRWTVIQRRENGTVNFQRNWKDYKQGFGDPAGEHWLGNEVVHQLTRRAAYSLRVELQDWEGHEAYAQYEHFHLGGENQLYRLSVVGYSGSAGRQSSLVLQNTSFSTLDSDNDHCLCKCAQVMSGGWWFDACGLSNLNGIYYHAPDNKHKMDGIRWHYFKGPSYSLRASRMMIRPLDI</sequence>
<keyword evidence="2" id="KW-0964">Secreted</keyword>
<name>G1RDZ7_NOMLE</name>
<gene>
    <name evidence="10" type="primary">ANGPT4</name>
</gene>
<evidence type="ECO:0000313" key="11">
    <source>
        <dbReference type="Proteomes" id="UP000001073"/>
    </source>
</evidence>
<dbReference type="GO" id="GO:0043066">
    <property type="term" value="P:negative regulation of apoptotic process"/>
    <property type="evidence" value="ECO:0007669"/>
    <property type="project" value="Ensembl"/>
</dbReference>
<dbReference type="STRING" id="61853.ENSNLEP00000011447"/>
<evidence type="ECO:0000259" key="9">
    <source>
        <dbReference type="PROSITE" id="PS51406"/>
    </source>
</evidence>
<feature type="domain" description="Fibrinogen C-terminal" evidence="9">
    <location>
        <begin position="259"/>
        <end position="479"/>
    </location>
</feature>
<dbReference type="OMA" id="VFCVMDT"/>
<dbReference type="SUPFAM" id="SSF56496">
    <property type="entry name" value="Fibrinogen C-terminal domain-like"/>
    <property type="match status" value="1"/>
</dbReference>
<reference evidence="10" key="2">
    <citation type="submission" date="2025-08" db="UniProtKB">
        <authorList>
            <consortium name="Ensembl"/>
        </authorList>
    </citation>
    <scope>IDENTIFICATION</scope>
</reference>
<dbReference type="Ensembl" id="ENSNLET00000012008.2">
    <property type="protein sequence ID" value="ENSNLEP00000011447.2"/>
    <property type="gene ID" value="ENSNLEG00000009408.2"/>
</dbReference>
<dbReference type="AlphaFoldDB" id="G1RDZ7"/>
<dbReference type="EMBL" id="ADFV01076896">
    <property type="status" value="NOT_ANNOTATED_CDS"/>
    <property type="molecule type" value="Genomic_DNA"/>
</dbReference>